<name>A0A0S2ZMQ0_9FUSO</name>
<evidence type="ECO:0000313" key="2">
    <source>
        <dbReference type="EMBL" id="ALQ40195.1"/>
    </source>
</evidence>
<dbReference type="Pfam" id="PF18476">
    <property type="entry name" value="PIN_8"/>
    <property type="match status" value="1"/>
</dbReference>
<dbReference type="KEGG" id="fhw:RN87_06570"/>
<organism evidence="2">
    <name type="scientific">Fusobacterium hwasookii ChDC F174</name>
    <dbReference type="NCBI Taxonomy" id="1307442"/>
    <lineage>
        <taxon>Bacteria</taxon>
        <taxon>Fusobacteriati</taxon>
        <taxon>Fusobacteriota</taxon>
        <taxon>Fusobacteriia</taxon>
        <taxon>Fusobacteriales</taxon>
        <taxon>Fusobacteriaceae</taxon>
        <taxon>Fusobacterium</taxon>
    </lineage>
</organism>
<sequence length="475" mass="57156">MFFLDLLNQNEEEVFKKAILIFDTSALLELYFFNKTIAIEILQKTTEIFEERVFITEQILFEYLKNREKVIEKPLILYDELMDKKSNYGYIVKIMDKIVEVEDEMNKKIDKIDGIVQTFKEMCSKKDKHPFLSQEIIEKISTFVKEYSNKLKNTDIKIKERIGEIESLASEEIKGRKEEIKKIINNDDIKDIIDKKFKKGESYTYSDLMDIMKEGEFRYSNSIPPGYEDKEKKGFQKYGDLIIWKQIIQICEKEDKDCIFISNDKKEDWDDKELSGSPRLELIKEFNEITMKMFYKYNLKDFIYKMNSYFPSFIDIKSIEIIDEYYLGKILKDDIENFSDEFLNKIRDEIVDRFIDEDYFNLDTDYEDYSIENISIIKIDRNLCKYKIEVYCLVEKTRYDYLGRNDGTKEILIPTNKINYEGFLVYNVERSFKWENDTIETINIIKKLIEDNIEKHDAAIWIEDEDMEMYEEINR</sequence>
<gene>
    <name evidence="2" type="ORF">RN87_06570</name>
</gene>
<feature type="domain" description="PIN like" evidence="1">
    <location>
        <begin position="20"/>
        <end position="281"/>
    </location>
</feature>
<evidence type="ECO:0000259" key="1">
    <source>
        <dbReference type="Pfam" id="PF18476"/>
    </source>
</evidence>
<evidence type="ECO:0000313" key="3">
    <source>
        <dbReference type="Proteomes" id="UP000063275"/>
    </source>
</evidence>
<dbReference type="EMBL" id="CP013331">
    <property type="protein sequence ID" value="ALQ40195.1"/>
    <property type="molecule type" value="Genomic_DNA"/>
</dbReference>
<proteinExistence type="predicted"/>
<dbReference type="OrthoDB" id="9182727at2"/>
<dbReference type="RefSeq" id="WP_029492624.1">
    <property type="nucleotide sequence ID" value="NZ_ATKF01000017.1"/>
</dbReference>
<protein>
    <recommendedName>
        <fullName evidence="1">PIN like domain-containing protein</fullName>
    </recommendedName>
</protein>
<dbReference type="InterPro" id="IPR041578">
    <property type="entry name" value="PIN_8"/>
</dbReference>
<dbReference type="Proteomes" id="UP000063275">
    <property type="component" value="Chromosome"/>
</dbReference>
<accession>A0A0S2ZMQ0</accession>
<reference evidence="2 3" key="1">
    <citation type="submission" date="2015-11" db="EMBL/GenBank/DDBJ databases">
        <authorList>
            <person name="Zhang Y."/>
            <person name="Guo Z."/>
        </authorList>
    </citation>
    <scope>NUCLEOTIDE SEQUENCE [LARGE SCALE GENOMIC DNA]</scope>
    <source>
        <strain evidence="2 3">ChDC F174</strain>
    </source>
</reference>
<dbReference type="AlphaFoldDB" id="A0A0S2ZMQ0"/>